<reference evidence="1" key="1">
    <citation type="journal article" date="2012" name="Nat. Genet.">
        <title>Whole-genome sequence of Schistosoma haematobium.</title>
        <authorList>
            <person name="Young N.D."/>
            <person name="Jex A.R."/>
            <person name="Li B."/>
            <person name="Liu S."/>
            <person name="Yang L."/>
            <person name="Xiong Z."/>
            <person name="Li Y."/>
            <person name="Cantacessi C."/>
            <person name="Hall R.S."/>
            <person name="Xu X."/>
            <person name="Chen F."/>
            <person name="Wu X."/>
            <person name="Zerlotini A."/>
            <person name="Oliveira G."/>
            <person name="Hofmann A."/>
            <person name="Zhang G."/>
            <person name="Fang X."/>
            <person name="Kang Y."/>
            <person name="Campbell B.E."/>
            <person name="Loukas A."/>
            <person name="Ranganathan S."/>
            <person name="Rollinson D."/>
            <person name="Rinaldi G."/>
            <person name="Brindley P.J."/>
            <person name="Yang H."/>
            <person name="Wang J."/>
            <person name="Wang J."/>
            <person name="Gasser R.B."/>
        </authorList>
    </citation>
    <scope>NUCLEOTIDE SEQUENCE</scope>
</reference>
<name>A0A922LR43_SCHHA</name>
<reference evidence="1" key="4">
    <citation type="journal article" date="2022" name="PLoS Pathog.">
        <title>Chromosome-level genome of Schistosoma haematobium underpins genome-wide explorations of molecular variation.</title>
        <authorList>
            <person name="Stroehlein A.J."/>
            <person name="Korhonen P.K."/>
            <person name="Lee V.V."/>
            <person name="Ralph S.A."/>
            <person name="Mentink-Kane M."/>
            <person name="You H."/>
            <person name="McManus D.P."/>
            <person name="Tchuente L.T."/>
            <person name="Stothard J.R."/>
            <person name="Kaur P."/>
            <person name="Dudchenko O."/>
            <person name="Aiden E.L."/>
            <person name="Yang B."/>
            <person name="Yang H."/>
            <person name="Emery A.M."/>
            <person name="Webster B.L."/>
            <person name="Brindley P.J."/>
            <person name="Rollinson D."/>
            <person name="Chang B.C.H."/>
            <person name="Gasser R.B."/>
            <person name="Young N.D."/>
        </authorList>
    </citation>
    <scope>NUCLEOTIDE SEQUENCE</scope>
</reference>
<evidence type="ECO:0000313" key="1">
    <source>
        <dbReference type="EMBL" id="KAH9591580.1"/>
    </source>
</evidence>
<accession>A0A922LR43</accession>
<keyword evidence="2" id="KW-1185">Reference proteome</keyword>
<gene>
    <name evidence="1" type="ORF">MS3_00003807</name>
</gene>
<organism evidence="1 2">
    <name type="scientific">Schistosoma haematobium</name>
    <name type="common">Blood fluke</name>
    <dbReference type="NCBI Taxonomy" id="6185"/>
    <lineage>
        <taxon>Eukaryota</taxon>
        <taxon>Metazoa</taxon>
        <taxon>Spiralia</taxon>
        <taxon>Lophotrochozoa</taxon>
        <taxon>Platyhelminthes</taxon>
        <taxon>Trematoda</taxon>
        <taxon>Digenea</taxon>
        <taxon>Strigeidida</taxon>
        <taxon>Schistosomatoidea</taxon>
        <taxon>Schistosomatidae</taxon>
        <taxon>Schistosoma</taxon>
    </lineage>
</organism>
<dbReference type="Proteomes" id="UP000471633">
    <property type="component" value="Unassembled WGS sequence"/>
</dbReference>
<reference evidence="1" key="3">
    <citation type="submission" date="2021-06" db="EMBL/GenBank/DDBJ databases">
        <title>Chromosome-level genome assembly for S. haematobium.</title>
        <authorList>
            <person name="Stroehlein A.J."/>
        </authorList>
    </citation>
    <scope>NUCLEOTIDE SEQUENCE</scope>
</reference>
<dbReference type="CTD" id="24593592"/>
<dbReference type="RefSeq" id="XP_051071757.1">
    <property type="nucleotide sequence ID" value="XM_051211673.1"/>
</dbReference>
<reference evidence="1" key="2">
    <citation type="journal article" date="2019" name="Gigascience">
        <title>High-quality Schistosoma haematobium genome achieved by single-molecule and long-range sequencing.</title>
        <authorList>
            <person name="Stroehlein A.J."/>
            <person name="Korhonen P.K."/>
            <person name="Chong T.M."/>
            <person name="Lim Y.L."/>
            <person name="Chan K.G."/>
            <person name="Webster B."/>
            <person name="Rollinson D."/>
            <person name="Brindley P.J."/>
            <person name="Gasser R.B."/>
            <person name="Young N.D."/>
        </authorList>
    </citation>
    <scope>NUCLEOTIDE SEQUENCE</scope>
</reference>
<dbReference type="AlphaFoldDB" id="A0A922LR43"/>
<evidence type="ECO:0000313" key="2">
    <source>
        <dbReference type="Proteomes" id="UP000471633"/>
    </source>
</evidence>
<comment type="caution">
    <text evidence="1">The sequence shown here is derived from an EMBL/GenBank/DDBJ whole genome shotgun (WGS) entry which is preliminary data.</text>
</comment>
<protein>
    <submittedName>
        <fullName evidence="1">Uncharacterized protein</fullName>
    </submittedName>
</protein>
<dbReference type="GeneID" id="24593592"/>
<proteinExistence type="predicted"/>
<sequence length="106" mass="12287">MISKSSLISELRKIMAQKSQKNEWKSALYEPNNKPFCMTHSFSLLVSELVVPLSELSPDLWIMRIDGKHPVPTSIRIIYESVTKDGLEQYACHKLRMIDSYWPNMS</sequence>
<dbReference type="EMBL" id="AMPZ03000002">
    <property type="protein sequence ID" value="KAH9591580.1"/>
    <property type="molecule type" value="Genomic_DNA"/>
</dbReference>